<evidence type="ECO:0000313" key="2">
    <source>
        <dbReference type="EMBL" id="CAG6745394.1"/>
    </source>
</evidence>
<feature type="transmembrane region" description="Helical" evidence="1">
    <location>
        <begin position="39"/>
        <end position="58"/>
    </location>
</feature>
<reference evidence="2" key="1">
    <citation type="submission" date="2021-05" db="EMBL/GenBank/DDBJ databases">
        <authorList>
            <person name="Alioto T."/>
            <person name="Alioto T."/>
            <person name="Gomez Garrido J."/>
        </authorList>
    </citation>
    <scope>NUCLEOTIDE SEQUENCE</scope>
</reference>
<proteinExistence type="predicted"/>
<sequence>MISREFSDSTELSSSLTSQKFTQFTLPFTSKSKFSLPNFATFLIFPTSIVVSSLNFVISSFTTTPSVLPAPPKTSSSFKKPVSQYLRSISFDDELVEEQLRTGF</sequence>
<keyword evidence="1" id="KW-1133">Transmembrane helix</keyword>
<keyword evidence="1" id="KW-0472">Membrane</keyword>
<dbReference type="EMBL" id="HBUF01493515">
    <property type="protein sequence ID" value="CAG6745394.1"/>
    <property type="molecule type" value="Transcribed_RNA"/>
</dbReference>
<organism evidence="2">
    <name type="scientific">Cacopsylla melanoneura</name>
    <dbReference type="NCBI Taxonomy" id="428564"/>
    <lineage>
        <taxon>Eukaryota</taxon>
        <taxon>Metazoa</taxon>
        <taxon>Ecdysozoa</taxon>
        <taxon>Arthropoda</taxon>
        <taxon>Hexapoda</taxon>
        <taxon>Insecta</taxon>
        <taxon>Pterygota</taxon>
        <taxon>Neoptera</taxon>
        <taxon>Paraneoptera</taxon>
        <taxon>Hemiptera</taxon>
        <taxon>Sternorrhyncha</taxon>
        <taxon>Psylloidea</taxon>
        <taxon>Psyllidae</taxon>
        <taxon>Psyllinae</taxon>
        <taxon>Cacopsylla</taxon>
    </lineage>
</organism>
<protein>
    <submittedName>
        <fullName evidence="2">Uncharacterized protein</fullName>
    </submittedName>
</protein>
<accession>A0A8D9EAI4</accession>
<dbReference type="AlphaFoldDB" id="A0A8D9EAI4"/>
<keyword evidence="1" id="KW-0812">Transmembrane</keyword>
<name>A0A8D9EAI4_9HEMI</name>
<evidence type="ECO:0000256" key="1">
    <source>
        <dbReference type="SAM" id="Phobius"/>
    </source>
</evidence>